<sequence>MRKRDAGGSIMIRQGVTGIMNIKAYSTDLHSPGLCHDDEFQCQMDGFCIPANWECDGHPDCEDGSDEHNTCPAVTCLSSYFQCANKMCIPMSWLCDGENDCRDMSDEQNCPTPPFTCPSGQWLCPTDQICIDLDKVCNGQRDCPNGADESPICNQEDCALNNGGCSDGCIQGPFGAQCTCPPGFQLLNDSKTCDDINECLIPGFCSQQCYNERGTFRCHCSDGYLLEPDGRTCKAIGKQQNKTELNYKLNQEPPESRPVVTGLSIVTVDFDRATSKIYWADASQKKIWSSYQNGTDKKEVSETIVETVKSIAVDWVGRNLYWTDSDLECIEVATLDGRFRKVLLNTNLLCHFAFSTNLMFWSDWGQNPRIESASMDGAMRRVIVSTKLYWPNGLALDYTTRKVYFADAYLKYIDYCDYDGSNRHQVLQHPHGMTIFEDSIYWSEQYTSKVMSTNKFHGGNITILMSSVYQPMGIVMDHPIKQPAGTTNACSSNNGGCPHLCLPKPDNKKTCACTTGFIPSHDGTRCEQYESFAIISSSEFIRGFHINSSDHSEAMPPITGSKLGIFFNCKMSKTTFTPPMAMCIQATVRYGLLCSKLPPSGVATQVSTTGFGL</sequence>
<keyword evidence="9 12" id="KW-1015">Disulfide bond</keyword>
<dbReference type="PANTHER" id="PTHR22722">
    <property type="entry name" value="LOW-DENSITY LIPOPROTEIN RECEPTOR-RELATED PROTEIN 2-RELATED"/>
    <property type="match status" value="1"/>
</dbReference>
<feature type="disulfide bond" evidence="12">
    <location>
        <begin position="83"/>
        <end position="101"/>
    </location>
</feature>
<dbReference type="Ensembl" id="ENSORLT00015022298.1">
    <property type="protein sequence ID" value="ENSORLP00015014615.1"/>
    <property type="gene ID" value="ENSORLG00015015555.1"/>
</dbReference>
<dbReference type="Pfam" id="PF07645">
    <property type="entry name" value="EGF_CA"/>
    <property type="match status" value="1"/>
</dbReference>
<dbReference type="InterPro" id="IPR011042">
    <property type="entry name" value="6-blade_b-propeller_TolB-like"/>
</dbReference>
<dbReference type="SMART" id="SM00179">
    <property type="entry name" value="EGF_CA"/>
    <property type="match status" value="2"/>
</dbReference>
<feature type="repeat" description="LDL-receptor class B" evidence="13">
    <location>
        <begin position="318"/>
        <end position="348"/>
    </location>
</feature>
<evidence type="ECO:0000256" key="9">
    <source>
        <dbReference type="ARBA" id="ARBA00023157"/>
    </source>
</evidence>
<dbReference type="PROSITE" id="PS01186">
    <property type="entry name" value="EGF_2"/>
    <property type="match status" value="1"/>
</dbReference>
<dbReference type="Gene3D" id="2.10.25.10">
    <property type="entry name" value="Laminin"/>
    <property type="match status" value="2"/>
</dbReference>
<dbReference type="SUPFAM" id="SSF57196">
    <property type="entry name" value="EGF/Laminin"/>
    <property type="match status" value="1"/>
</dbReference>
<accession>A0A3P9I3L9</accession>
<evidence type="ECO:0000256" key="12">
    <source>
        <dbReference type="PROSITE-ProRule" id="PRU00124"/>
    </source>
</evidence>
<dbReference type="Gene3D" id="4.10.400.10">
    <property type="entry name" value="Low-density Lipoprotein Receptor"/>
    <property type="match status" value="3"/>
</dbReference>
<keyword evidence="4" id="KW-0812">Transmembrane</keyword>
<dbReference type="InterPro" id="IPR023415">
    <property type="entry name" value="LDLR_class-A_CS"/>
</dbReference>
<dbReference type="FunFam" id="4.10.400.10:FF:000011">
    <property type="entry name" value="Low-density lipoprotein receptor-related protein 1"/>
    <property type="match status" value="1"/>
</dbReference>
<dbReference type="InterPro" id="IPR000742">
    <property type="entry name" value="EGF"/>
</dbReference>
<keyword evidence="11" id="KW-0325">Glycoprotein</keyword>
<comment type="subcellular location">
    <subcellularLocation>
        <location evidence="1">Membrane</location>
        <topology evidence="1">Single-pass membrane protein</topology>
    </subcellularLocation>
</comment>
<reference evidence="15 16" key="2">
    <citation type="submission" date="2017-04" db="EMBL/GenBank/DDBJ databases">
        <title>CpG methylation of centromeres and impact of large insertions on vertebrate speciation.</title>
        <authorList>
            <person name="Ichikawa K."/>
            <person name="Yoshimura J."/>
            <person name="Morishita S."/>
        </authorList>
    </citation>
    <scope>NUCLEOTIDE SEQUENCE</scope>
    <source>
        <strain evidence="15 16">HSOK</strain>
    </source>
</reference>
<evidence type="ECO:0000256" key="13">
    <source>
        <dbReference type="PROSITE-ProRule" id="PRU00461"/>
    </source>
</evidence>
<evidence type="ECO:0000256" key="5">
    <source>
        <dbReference type="ARBA" id="ARBA00022729"/>
    </source>
</evidence>
<dbReference type="InterPro" id="IPR009030">
    <property type="entry name" value="Growth_fac_rcpt_cys_sf"/>
</dbReference>
<feature type="disulfide bond" evidence="12">
    <location>
        <begin position="95"/>
        <end position="110"/>
    </location>
</feature>
<dbReference type="Pfam" id="PF00058">
    <property type="entry name" value="Ldl_recept_b"/>
    <property type="match status" value="1"/>
</dbReference>
<feature type="domain" description="EGF-like" evidence="14">
    <location>
        <begin position="218"/>
        <end position="233"/>
    </location>
</feature>
<evidence type="ECO:0000259" key="14">
    <source>
        <dbReference type="PROSITE" id="PS01186"/>
    </source>
</evidence>
<evidence type="ECO:0000256" key="7">
    <source>
        <dbReference type="ARBA" id="ARBA00022989"/>
    </source>
</evidence>
<dbReference type="PROSITE" id="PS51120">
    <property type="entry name" value="LDLRB"/>
    <property type="match status" value="3"/>
</dbReference>
<dbReference type="FunFam" id="4.10.400.10:FF:000002">
    <property type="entry name" value="Low-density lipoprotein receptor-related protein 1"/>
    <property type="match status" value="1"/>
</dbReference>
<keyword evidence="6" id="KW-0677">Repeat</keyword>
<dbReference type="GO" id="GO:0005509">
    <property type="term" value="F:calcium ion binding"/>
    <property type="evidence" value="ECO:0007669"/>
    <property type="project" value="InterPro"/>
</dbReference>
<dbReference type="InterPro" id="IPR000033">
    <property type="entry name" value="LDLR_classB_rpt"/>
</dbReference>
<dbReference type="PROSITE" id="PS50068">
    <property type="entry name" value="LDLRA_2"/>
    <property type="match status" value="3"/>
</dbReference>
<evidence type="ECO:0000256" key="6">
    <source>
        <dbReference type="ARBA" id="ARBA00022737"/>
    </source>
</evidence>
<dbReference type="SMART" id="SM00135">
    <property type="entry name" value="LY"/>
    <property type="match status" value="4"/>
</dbReference>
<reference evidence="15" key="3">
    <citation type="submission" date="2025-08" db="UniProtKB">
        <authorList>
            <consortium name="Ensembl"/>
        </authorList>
    </citation>
    <scope>IDENTIFICATION</scope>
    <source>
        <strain evidence="15">HSOK</strain>
    </source>
</reference>
<dbReference type="SUPFAM" id="SSF63825">
    <property type="entry name" value="YWTD domain"/>
    <property type="match status" value="1"/>
</dbReference>
<reference evidence="15" key="4">
    <citation type="submission" date="2025-09" db="UniProtKB">
        <authorList>
            <consortium name="Ensembl"/>
        </authorList>
    </citation>
    <scope>IDENTIFICATION</scope>
    <source>
        <strain evidence="15">HSOK</strain>
    </source>
</reference>
<dbReference type="PROSITE" id="PS01187">
    <property type="entry name" value="EGF_CA"/>
    <property type="match status" value="1"/>
</dbReference>
<evidence type="ECO:0000256" key="1">
    <source>
        <dbReference type="ARBA" id="ARBA00004167"/>
    </source>
</evidence>
<keyword evidence="3" id="KW-0254">Endocytosis</keyword>
<dbReference type="InterPro" id="IPR036055">
    <property type="entry name" value="LDL_receptor-like_sf"/>
</dbReference>
<feature type="repeat" description="LDL-receptor class B" evidence="13">
    <location>
        <begin position="275"/>
        <end position="317"/>
    </location>
</feature>
<evidence type="ECO:0000313" key="16">
    <source>
        <dbReference type="Proteomes" id="UP000265200"/>
    </source>
</evidence>
<comment type="caution">
    <text evidence="12">Lacks conserved residue(s) required for the propagation of feature annotation.</text>
</comment>
<evidence type="ECO:0000256" key="4">
    <source>
        <dbReference type="ARBA" id="ARBA00022692"/>
    </source>
</evidence>
<evidence type="ECO:0000256" key="2">
    <source>
        <dbReference type="ARBA" id="ARBA00022536"/>
    </source>
</evidence>
<evidence type="ECO:0000256" key="11">
    <source>
        <dbReference type="ARBA" id="ARBA00023180"/>
    </source>
</evidence>
<evidence type="ECO:0000256" key="8">
    <source>
        <dbReference type="ARBA" id="ARBA00023136"/>
    </source>
</evidence>
<dbReference type="PRINTS" id="PR00261">
    <property type="entry name" value="LDLRECEPTOR"/>
</dbReference>
<keyword evidence="8" id="KW-0472">Membrane</keyword>
<organism evidence="15 16">
    <name type="scientific">Oryzias latipes</name>
    <name type="common">Japanese rice fish</name>
    <name type="synonym">Japanese killifish</name>
    <dbReference type="NCBI Taxonomy" id="8090"/>
    <lineage>
        <taxon>Eukaryota</taxon>
        <taxon>Metazoa</taxon>
        <taxon>Chordata</taxon>
        <taxon>Craniata</taxon>
        <taxon>Vertebrata</taxon>
        <taxon>Euteleostomi</taxon>
        <taxon>Actinopterygii</taxon>
        <taxon>Neopterygii</taxon>
        <taxon>Teleostei</taxon>
        <taxon>Neoteleostei</taxon>
        <taxon>Acanthomorphata</taxon>
        <taxon>Ovalentaria</taxon>
        <taxon>Atherinomorphae</taxon>
        <taxon>Beloniformes</taxon>
        <taxon>Adrianichthyidae</taxon>
        <taxon>Oryziinae</taxon>
        <taxon>Oryzias</taxon>
    </lineage>
</organism>
<dbReference type="InterPro" id="IPR018097">
    <property type="entry name" value="EGF_Ca-bd_CS"/>
</dbReference>
<keyword evidence="7" id="KW-1133">Transmembrane helix</keyword>
<dbReference type="FunFam" id="2.10.25.10:FF:000037">
    <property type="entry name" value="Signal peptide, CUB domain and EGF-like domain-containing 2"/>
    <property type="match status" value="1"/>
</dbReference>
<evidence type="ECO:0000256" key="10">
    <source>
        <dbReference type="ARBA" id="ARBA00023170"/>
    </source>
</evidence>
<dbReference type="InterPro" id="IPR049883">
    <property type="entry name" value="NOTCH1_EGF-like"/>
</dbReference>
<dbReference type="Pfam" id="PF14670">
    <property type="entry name" value="FXa_inhibition"/>
    <property type="match status" value="1"/>
</dbReference>
<feature type="repeat" description="LDL-receptor class B" evidence="13">
    <location>
        <begin position="357"/>
        <end position="400"/>
    </location>
</feature>
<dbReference type="Proteomes" id="UP000265200">
    <property type="component" value="Chromosome 19"/>
</dbReference>
<dbReference type="SUPFAM" id="SSF57184">
    <property type="entry name" value="Growth factor receptor domain"/>
    <property type="match status" value="1"/>
</dbReference>
<dbReference type="InterPro" id="IPR051221">
    <property type="entry name" value="LDLR-related"/>
</dbReference>
<dbReference type="FunFam" id="2.120.10.30:FF:000241">
    <property type="entry name" value="Low-density lipoprotein receptor-related protein 6"/>
    <property type="match status" value="1"/>
</dbReference>
<dbReference type="CDD" id="cd00054">
    <property type="entry name" value="EGF_CA"/>
    <property type="match status" value="1"/>
</dbReference>
<dbReference type="InterPro" id="IPR002172">
    <property type="entry name" value="LDrepeatLR_classA_rpt"/>
</dbReference>
<evidence type="ECO:0000313" key="15">
    <source>
        <dbReference type="Ensembl" id="ENSORLP00015014615.1"/>
    </source>
</evidence>
<dbReference type="SMART" id="SM00181">
    <property type="entry name" value="EGF"/>
    <property type="match status" value="3"/>
</dbReference>
<feature type="disulfide bond" evidence="12">
    <location>
        <begin position="76"/>
        <end position="88"/>
    </location>
</feature>
<dbReference type="GO" id="GO:0016020">
    <property type="term" value="C:membrane"/>
    <property type="evidence" value="ECO:0007669"/>
    <property type="project" value="UniProtKB-SubCell"/>
</dbReference>
<keyword evidence="5" id="KW-0732">Signal</keyword>
<dbReference type="PANTHER" id="PTHR22722:SF11">
    <property type="entry name" value="LOW-DENSITY LIPOPROTEIN RECEPTOR-RELATED PROTEIN 2"/>
    <property type="match status" value="1"/>
</dbReference>
<dbReference type="AlphaFoldDB" id="A0A3P9I3L9"/>
<dbReference type="Pfam" id="PF00057">
    <property type="entry name" value="Ldl_recept_a"/>
    <property type="match status" value="2"/>
</dbReference>
<dbReference type="SUPFAM" id="SSF57424">
    <property type="entry name" value="LDL receptor-like module"/>
    <property type="match status" value="2"/>
</dbReference>
<proteinExistence type="predicted"/>
<dbReference type="FunFam" id="4.10.400.10:FF:000147">
    <property type="entry name" value="Low-density lipoprotein receptor-related protein 2"/>
    <property type="match status" value="1"/>
</dbReference>
<dbReference type="PROSITE" id="PS01209">
    <property type="entry name" value="LDLRA_1"/>
    <property type="match status" value="3"/>
</dbReference>
<name>A0A3P9I3L9_ORYLA</name>
<dbReference type="SMART" id="SM00192">
    <property type="entry name" value="LDLa"/>
    <property type="match status" value="3"/>
</dbReference>
<dbReference type="CDD" id="cd00112">
    <property type="entry name" value="LDLa"/>
    <property type="match status" value="3"/>
</dbReference>
<dbReference type="FunFam" id="2.10.25.10:FF:000240">
    <property type="entry name" value="Vitamin K-dependent protein S"/>
    <property type="match status" value="1"/>
</dbReference>
<keyword evidence="10" id="KW-0675">Receptor</keyword>
<dbReference type="InterPro" id="IPR001881">
    <property type="entry name" value="EGF-like_Ca-bd_dom"/>
</dbReference>
<evidence type="ECO:0000256" key="3">
    <source>
        <dbReference type="ARBA" id="ARBA00022583"/>
    </source>
</evidence>
<protein>
    <recommendedName>
        <fullName evidence="14">EGF-like domain-containing protein</fullName>
    </recommendedName>
</protein>
<dbReference type="Gene3D" id="2.120.10.30">
    <property type="entry name" value="TolB, C-terminal domain"/>
    <property type="match status" value="1"/>
</dbReference>
<keyword evidence="2" id="KW-0245">EGF-like domain</keyword>
<dbReference type="GO" id="GO:0006897">
    <property type="term" value="P:endocytosis"/>
    <property type="evidence" value="ECO:0007669"/>
    <property type="project" value="UniProtKB-KW"/>
</dbReference>
<reference key="1">
    <citation type="journal article" date="2007" name="Nature">
        <title>The medaka draft genome and insights into vertebrate genome evolution.</title>
        <authorList>
            <person name="Kasahara M."/>
            <person name="Naruse K."/>
            <person name="Sasaki S."/>
            <person name="Nakatani Y."/>
            <person name="Qu W."/>
            <person name="Ahsan B."/>
            <person name="Yamada T."/>
            <person name="Nagayasu Y."/>
            <person name="Doi K."/>
            <person name="Kasai Y."/>
            <person name="Jindo T."/>
            <person name="Kobayashi D."/>
            <person name="Shimada A."/>
            <person name="Toyoda A."/>
            <person name="Kuroki Y."/>
            <person name="Fujiyama A."/>
            <person name="Sasaki T."/>
            <person name="Shimizu A."/>
            <person name="Asakawa S."/>
            <person name="Shimizu N."/>
            <person name="Hashimoto S."/>
            <person name="Yang J."/>
            <person name="Lee Y."/>
            <person name="Matsushima K."/>
            <person name="Sugano S."/>
            <person name="Sakaizumi M."/>
            <person name="Narita T."/>
            <person name="Ohishi K."/>
            <person name="Haga S."/>
            <person name="Ohta F."/>
            <person name="Nomoto H."/>
            <person name="Nogata K."/>
            <person name="Morishita T."/>
            <person name="Endo T."/>
            <person name="Shin-I T."/>
            <person name="Takeda H."/>
            <person name="Morishita S."/>
            <person name="Kohara Y."/>
        </authorList>
    </citation>
    <scope>NUCLEOTIDE SEQUENCE [LARGE SCALE GENOMIC DNA]</scope>
    <source>
        <strain>Hd-rR</strain>
    </source>
</reference>